<protein>
    <submittedName>
        <fullName evidence="1">Uncharacterized protein</fullName>
    </submittedName>
</protein>
<sequence length="3308" mass="353922">MGKNKKKTQRPPPPPATSTRVIPPSPPSEREAGPASPTTTSTPVAEMEPDKGKIQEELSAQEEEQQGGSREVVQEVEVAHVELASEIPLAADEPENKEEETSAAIPASEEEHAVPEAEQEVDLFGSGGAPEDDDLFATIGSSHEQAESFPENQSVLESTSQLPPHQESKSEPVEQTVAPSAKNSFDGSNDGAEGLRAVDADEEHSAEQSHKGVDNHERQILPEQSAAEELVSAVKKELPETVQEKEESLLTTEQHDKAETEDDLFGESVVPDASSFFAQPTSSLPHHPSAKSPSESSSPQKAPLTHAAVIEEGETIVKDDSDLLFGVSAEETHAHEFDIAVSQSHVLPDTTSNPPQPPPTDKDSPDLFGPSDAAEPDLFGNPLVAANNNEEEEDDLFAGVEVPEGVDELFGSTGQELGRAEDPFAAPLESTQEPDLFGSAEATGHDLDFITNPAPGVHGSTAPLNAAQPLKQRVEEMDLDAAGVPQGWVDEQGGWNWYTVEERLDVARGMFGDDAQVEAEHQGGAEEPAPSHATATAIPDPYAPQQITATNSYNSAPQPSYIPPKDSYNYAPAPSSNTVMNATTAYDPYKPSPAAASITSGSGPASRQNGYNTYQRQPAPAQSHTQMNPPTRTFSPYDPPATIVSHAHVFTPPAPVLTAEPSYQSSLDRTAAKPVPALTRMKTSTAYDPPMIPVTKATLRPASAAPVITPFAPSGLPGSVLQMSGVGMEQRVPPGVTSPPPTGPPRGPSRIASPANSTSNNTSMPPQRKPQSIAASVTHPATPNAYDPPVPAMPNRPASRVTAPPLGTGGPMAAVSPIGQHRPVALPPPPPTRSVSAMNAPPIGPPVVARSPQIRSQTQLPLQPTESSYNAIPSLSGPPAVNAYSPASSAYNLPPQQPASIPPSGNAVPPRASQTTQHGQPLRASSPHVYGLPAPNYQPPPFSRPSSSMKGSTDHPPAKDAPITSYPNENHARTSSDNQGISGELQDQNEREQEEEEQHVMMEQPSAEDDVKDPEGGAFIEEEEESYALQYSYAQTTSRTRPSLQQDTFSPPSASVNQRAPLPFSEAQTQDPYAPQAKPPNDASAAHASSSIPIRPAMAPYADYASDPYAPSHSQTTQSYMPTSSYQPPVPLTVPSSPAVSTNVVPLESQGHLLAKPPSVSVYDPIDALGQQNTDEDHLARASPAARRVPCVSFGPNGKLVVAFQRDPEAESSAHVSSLAYGDSSSGLPVHIRRLADSLPPLAEKSGTTQWPGPLLTDPQASKTSTAEKKKRDALNAFLTERIQEIESGLPYLSASGKDIVTRANQEATMLLYQVAQLMLKHDGKLLISDPAAHAELKEILPKVSASAKVATSVAPDVVSDDVGTAADMQLLSDCLLKGDPQSALKYATDHHMWSHALLLAAGIDSVTWTATVSAFVKATIQSAGADDSRAVLATAYNIYGKGGPAIVEQIPNGDLPTIWRNSLATIIASSKPNDATYVIALADKLRKQGLIEAAHLCYILSPMIVAWQQSRPDSPLSLIGSSETDQQTEATLISEIMEYAIWLRPVPKGAETFHGVPHLLQYKLNKAATLFAAGEAALSKRYCEAVIASLRLRKVPDQASQLLKLQLQNLLSQINGEEFSVSSAKGLPKPKLENLGSWFEGTLTKFIAGEESESGDSKTSGHMKKASSGSAGIGPFSHFSAITPETTPALPSRTMSSFDIPATAVPPPIPRSGSAMSYRSQPAMQPLTLQRPNSAMAYGRHDTRLSALSTVTSQADEPTGYGSSGYTQSGYAPASHGDTSGTTAGGEPQESKEYPSSTAYEPAQEQVHAVEIPSWGQSYTFEDTNEQPATDEASGEDVGSFINPMANFITPAASLHPSAAPTPPTAYQPRMNIDNIDDDDDDDLGLGNTSRKKKAVDSAESAPKASTPTSNYAPPAKASHTVETKTEEPERPKESPKPGATGGSWLGRLWGKGGTETPAAGPVRAKLGNESSMYYDKELKRWVTKGPGGQPEAPKAAPPPPRAASTSKPSTPAAPSPAASVPPALRPASAAPPAFGAGPARSQSATPAMSGLATPPTRPASSATVGDPPIATAMEPAGGGLNQVTRRPSKPIIKDIRKPAGPPFEMSDPQSRILPSPPPVVEDDSEVIIEPPSFPNRGPARSKPSRNIRDFFGKTGQSATAEGLEQDSGSAVTSANPEVTSDQDDHGTHGKKTIYYEDGDETLEANTSTNSITLIEPTGSKRKPTTTSGKAATSASGKKRVQSKKITDEDAEMREMAAAAKKKQKVMAKSAQKGAKSSSVGAQQGSDGNPDSKCGFPLFSQRSASKTDASSDVARAPHRYQNLAGPAKKRGRQRKQPHTTSAQEIIDISSPVKGKQPASLLARKRKQPSQIKSSLQSAEDLDLTNTEDDDDFEVVEHSQSGSQSSMIRPKKVRNRLGGSASAESSSQSRQTKLIHLEDDDKPIEVDLAVNNASKKAKGANTSTAGKPIHSFFAPSQVRLPILDATSPPGSLISQDSKQNALFPDDTAIDLGDVSMENTSKPVLAIDFQDTQTLPTVKSAKSVHDLFSIKPKRPTGQTQNNPTTPIETVNPFVTPPSQPTVGKPGWATHATIVKDALWPGSEETCRREKEIERPRLDLPRRSRQRIKVDPEDSQFWTKLLPKLTVDLTEDETSIDAKVERISIPPEYAHHPAITSVPSKAANNVQTQLWNDKYRPIDHTEVIGNEIPAKYLVDWLNELAIGINGENSEDRRKVQRKVVKTRKKPVREDDWIVEDDELIREDDGPSDVRYIDDAHAAQQEVQQKGYPDLRRRLTNSILLQGPYGSGKTASIYAAAAELGWEVFEVYPGIGKRSGAHLLQLVGDVGKNHMVGKGKTTIPASPTPEKPKPNPLLQAFAKAAGKEKLVPIAEGTCSIMDLTASPLRKTQMDVDFGFVAQPCDTSDSKAGGPDVRQSLILLEEVDILYEEDKGFWPAVVSLIEESKRPVIMTCNDLTMIPFEELALQTTLLFSPPENLAAKTLLASIAAAEGSYISEHYLDRLTQACQLHGTDGVVFHQPVVPPLGRWPLGIDLRAALSQLQLDIAPGLTSCLETLRQPRPREKSVSRHPKTVSGEDVNVELQDLRNASRMADVLSSVDAGIARKIPSILELDDPDHYRRSENDEVGFDALLKPLPLLERQILPMLSKEEEMEDAVTQLASTIFGKDDWWDDSSLQDLAVARQRYQETTLVFLDTLIPLDSHLLPNPILFLDIIPAISVMTHIDDALQAADLADAAAGRARINRRTGREMRITSYFSGNQAYVRQMPGGLEENELQAIRDCRLDLAQFDRTGV</sequence>
<organism evidence="1 2">
    <name type="scientific">Naganishia cerealis</name>
    <dbReference type="NCBI Taxonomy" id="610337"/>
    <lineage>
        <taxon>Eukaryota</taxon>
        <taxon>Fungi</taxon>
        <taxon>Dikarya</taxon>
        <taxon>Basidiomycota</taxon>
        <taxon>Agaricomycotina</taxon>
        <taxon>Tremellomycetes</taxon>
        <taxon>Filobasidiales</taxon>
        <taxon>Filobasidiaceae</taxon>
        <taxon>Naganishia</taxon>
    </lineage>
</organism>
<gene>
    <name evidence="1" type="ORF">QFC19_004941</name>
</gene>
<dbReference type="Proteomes" id="UP001241377">
    <property type="component" value="Unassembled WGS sequence"/>
</dbReference>
<keyword evidence="2" id="KW-1185">Reference proteome</keyword>
<accession>A0ACC2VTA6</accession>
<comment type="caution">
    <text evidence="1">The sequence shown here is derived from an EMBL/GenBank/DDBJ whole genome shotgun (WGS) entry which is preliminary data.</text>
</comment>
<reference evidence="1" key="1">
    <citation type="submission" date="2023-04" db="EMBL/GenBank/DDBJ databases">
        <title>Draft Genome sequencing of Naganishia species isolated from polar environments using Oxford Nanopore Technology.</title>
        <authorList>
            <person name="Leo P."/>
            <person name="Venkateswaran K."/>
        </authorList>
    </citation>
    <scope>NUCLEOTIDE SEQUENCE</scope>
    <source>
        <strain evidence="1">MNA-CCFEE 5261</strain>
    </source>
</reference>
<dbReference type="EMBL" id="JASBWR010000054">
    <property type="protein sequence ID" value="KAJ9102016.1"/>
    <property type="molecule type" value="Genomic_DNA"/>
</dbReference>
<name>A0ACC2VTA6_9TREE</name>
<proteinExistence type="predicted"/>
<evidence type="ECO:0000313" key="1">
    <source>
        <dbReference type="EMBL" id="KAJ9102016.1"/>
    </source>
</evidence>
<evidence type="ECO:0000313" key="2">
    <source>
        <dbReference type="Proteomes" id="UP001241377"/>
    </source>
</evidence>